<reference evidence="3" key="1">
    <citation type="submission" date="2018-04" db="EMBL/GenBank/DDBJ databases">
        <title>Whole genome sequencing of Hypsizygus marmoreus.</title>
        <authorList>
            <person name="Choi I.-G."/>
            <person name="Min B."/>
            <person name="Kim J.-G."/>
            <person name="Kim S."/>
            <person name="Oh Y.-L."/>
            <person name="Kong W.-S."/>
            <person name="Park H."/>
            <person name="Jeong J."/>
            <person name="Song E.-S."/>
        </authorList>
    </citation>
    <scope>NUCLEOTIDE SEQUENCE [LARGE SCALE GENOMIC DNA]</scope>
    <source>
        <strain evidence="3">51987-8</strain>
    </source>
</reference>
<evidence type="ECO:0000256" key="1">
    <source>
        <dbReference type="SAM" id="MobiDB-lite"/>
    </source>
</evidence>
<name>A0A369JU37_HYPMA</name>
<dbReference type="Pfam" id="PF10281">
    <property type="entry name" value="Ish1"/>
    <property type="match status" value="5"/>
</dbReference>
<dbReference type="InParanoid" id="A0A369JU37"/>
<dbReference type="InterPro" id="IPR018803">
    <property type="entry name" value="Ish1/Msc1-like"/>
</dbReference>
<comment type="caution">
    <text evidence="3">The sequence shown here is derived from an EMBL/GenBank/DDBJ whole genome shotgun (WGS) entry which is preliminary data.</text>
</comment>
<dbReference type="PANTHER" id="PTHR47372">
    <property type="entry name" value="DAUER UP-REGULATED-RELATED"/>
    <property type="match status" value="1"/>
</dbReference>
<feature type="signal peptide" evidence="2">
    <location>
        <begin position="1"/>
        <end position="18"/>
    </location>
</feature>
<feature type="chain" id="PRO_5016636635" evidence="2">
    <location>
        <begin position="19"/>
        <end position="575"/>
    </location>
</feature>
<sequence>MKVSLILLGIGFSATVQASWFGSSSESAQPYTAWSASELSSWLEAHNVQVPSNSRTQAELKDLVAQNWNSASAWTYDQYLAAQKTFADIRDASFDKWDESQLREFLLAQGVVAPKGPREQLIQLAKTQYRAYTSAASSFSARASTSVHGDSKHQATQSLSSLATKATDEVYRALDDSKDYIYSTWDDNQLRNYLESKGVQVKDQAEKSRSDLLRMMHDIYAKVTNPVWEAWSDSYLHSWLVERNIIAPTPPSPYSREYLLNKMSQYYYGANDVVYSTWSESQLKEWLVQQGIVKKEAQLKREKALKLVRDNYLSAKSTIFSAWSDSDLRNYLVEHKYIDDRTAAQTKRDDLIKLVQDKYTSATTPSYLTWPDARLRAYLRQHNLSESELPTSRPGLLQETRIRWVQTQNTAEALWAKIKDIVGSVEEGVEERLWNVWSTLRGEVWDIHGYGKEKYADAAEKYELSKNAAGEKYEQGKKQAGDAYEEGKKQAGDKYSAGKDYTQEKYAQAGEKYTAGQEYLGGKYDDAKAQAGRQYSDAEKKYEAGKERAYEKGQEARENIGEKVKVTGQKIKGEL</sequence>
<protein>
    <submittedName>
        <fullName evidence="3">Meiotic sister chromatid recombination protein 1</fullName>
    </submittedName>
</protein>
<accession>A0A369JU37</accession>
<dbReference type="STRING" id="39966.A0A369JU37"/>
<dbReference type="OrthoDB" id="2527403at2759"/>
<dbReference type="PANTHER" id="PTHR47372:SF11">
    <property type="entry name" value="RE19971P"/>
    <property type="match status" value="1"/>
</dbReference>
<keyword evidence="2" id="KW-0732">Signal</keyword>
<evidence type="ECO:0000256" key="2">
    <source>
        <dbReference type="SAM" id="SignalP"/>
    </source>
</evidence>
<dbReference type="AlphaFoldDB" id="A0A369JU37"/>
<dbReference type="Proteomes" id="UP000076154">
    <property type="component" value="Unassembled WGS sequence"/>
</dbReference>
<feature type="compositionally biased region" description="Basic and acidic residues" evidence="1">
    <location>
        <begin position="471"/>
        <end position="492"/>
    </location>
</feature>
<dbReference type="EMBL" id="LUEZ02000046">
    <property type="protein sequence ID" value="RDB23875.1"/>
    <property type="molecule type" value="Genomic_DNA"/>
</dbReference>
<keyword evidence="4" id="KW-1185">Reference proteome</keyword>
<proteinExistence type="predicted"/>
<organism evidence="3 4">
    <name type="scientific">Hypsizygus marmoreus</name>
    <name type="common">White beech mushroom</name>
    <name type="synonym">Agaricus marmoreus</name>
    <dbReference type="NCBI Taxonomy" id="39966"/>
    <lineage>
        <taxon>Eukaryota</taxon>
        <taxon>Fungi</taxon>
        <taxon>Dikarya</taxon>
        <taxon>Basidiomycota</taxon>
        <taxon>Agaricomycotina</taxon>
        <taxon>Agaricomycetes</taxon>
        <taxon>Agaricomycetidae</taxon>
        <taxon>Agaricales</taxon>
        <taxon>Tricholomatineae</taxon>
        <taxon>Lyophyllaceae</taxon>
        <taxon>Hypsizygus</taxon>
    </lineage>
</organism>
<evidence type="ECO:0000313" key="3">
    <source>
        <dbReference type="EMBL" id="RDB23875.1"/>
    </source>
</evidence>
<feature type="region of interest" description="Disordered" evidence="1">
    <location>
        <begin position="471"/>
        <end position="496"/>
    </location>
</feature>
<gene>
    <name evidence="3" type="primary">MSC1</name>
    <name evidence="3" type="ORF">Hypma_009208</name>
</gene>
<evidence type="ECO:0000313" key="4">
    <source>
        <dbReference type="Proteomes" id="UP000076154"/>
    </source>
</evidence>